<sequence length="64" mass="7286">DKGSAGSRELHELFGVEDWWPVKSHLRALIDRGLIAEIEGSYRLTESGRKVLEGFKAMEYVPRV</sequence>
<protein>
    <recommendedName>
        <fullName evidence="1">ArnR1-like winged helix-turn-helix domain-containing protein</fullName>
    </recommendedName>
</protein>
<evidence type="ECO:0000259" key="1">
    <source>
        <dbReference type="Pfam" id="PF14947"/>
    </source>
</evidence>
<name>X1P110_9ZZZZ</name>
<gene>
    <name evidence="2" type="ORF">S06H3_56042</name>
</gene>
<accession>X1P110</accession>
<comment type="caution">
    <text evidence="2">The sequence shown here is derived from an EMBL/GenBank/DDBJ whole genome shotgun (WGS) entry which is preliminary data.</text>
</comment>
<organism evidence="2">
    <name type="scientific">marine sediment metagenome</name>
    <dbReference type="NCBI Taxonomy" id="412755"/>
    <lineage>
        <taxon>unclassified sequences</taxon>
        <taxon>metagenomes</taxon>
        <taxon>ecological metagenomes</taxon>
    </lineage>
</organism>
<feature type="non-terminal residue" evidence="2">
    <location>
        <position position="1"/>
    </location>
</feature>
<feature type="domain" description="ArnR1-like winged helix-turn-helix" evidence="1">
    <location>
        <begin position="21"/>
        <end position="59"/>
    </location>
</feature>
<dbReference type="SUPFAM" id="SSF46785">
    <property type="entry name" value="Winged helix' DNA-binding domain"/>
    <property type="match status" value="1"/>
</dbReference>
<dbReference type="InterPro" id="IPR038723">
    <property type="entry name" value="ArnR1-like_HTH"/>
</dbReference>
<reference evidence="2" key="1">
    <citation type="journal article" date="2014" name="Front. Microbiol.">
        <title>High frequency of phylogenetically diverse reductive dehalogenase-homologous genes in deep subseafloor sedimentary metagenomes.</title>
        <authorList>
            <person name="Kawai M."/>
            <person name="Futagami T."/>
            <person name="Toyoda A."/>
            <person name="Takaki Y."/>
            <person name="Nishi S."/>
            <person name="Hori S."/>
            <person name="Arai W."/>
            <person name="Tsubouchi T."/>
            <person name="Morono Y."/>
            <person name="Uchiyama I."/>
            <person name="Ito T."/>
            <person name="Fujiyama A."/>
            <person name="Inagaki F."/>
            <person name="Takami H."/>
        </authorList>
    </citation>
    <scope>NUCLEOTIDE SEQUENCE</scope>
    <source>
        <strain evidence="2">Expedition CK06-06</strain>
    </source>
</reference>
<dbReference type="EMBL" id="BARV01036008">
    <property type="protein sequence ID" value="GAI49563.1"/>
    <property type="molecule type" value="Genomic_DNA"/>
</dbReference>
<proteinExistence type="predicted"/>
<dbReference type="Pfam" id="PF14947">
    <property type="entry name" value="HTH_45"/>
    <property type="match status" value="1"/>
</dbReference>
<dbReference type="InterPro" id="IPR036390">
    <property type="entry name" value="WH_DNA-bd_sf"/>
</dbReference>
<evidence type="ECO:0000313" key="2">
    <source>
        <dbReference type="EMBL" id="GAI49563.1"/>
    </source>
</evidence>
<dbReference type="AlphaFoldDB" id="X1P110"/>
<dbReference type="InterPro" id="IPR036388">
    <property type="entry name" value="WH-like_DNA-bd_sf"/>
</dbReference>
<dbReference type="Gene3D" id="1.10.10.10">
    <property type="entry name" value="Winged helix-like DNA-binding domain superfamily/Winged helix DNA-binding domain"/>
    <property type="match status" value="1"/>
</dbReference>